<sequence length="81" mass="8855">MRVRVFAEFLCSFPSALLALDHSHFTQARHSLGVCPFGSHSPALSALRSARDRDAPVMRRGSSHTENYKWADAGRNCPAAG</sequence>
<protein>
    <submittedName>
        <fullName evidence="1">Uncharacterized protein</fullName>
    </submittedName>
</protein>
<name>A0A2A2JI14_9BILA</name>
<dbReference type="Proteomes" id="UP000218231">
    <property type="component" value="Unassembled WGS sequence"/>
</dbReference>
<dbReference type="AlphaFoldDB" id="A0A2A2JI14"/>
<keyword evidence="2" id="KW-1185">Reference proteome</keyword>
<organism evidence="1 2">
    <name type="scientific">Diploscapter pachys</name>
    <dbReference type="NCBI Taxonomy" id="2018661"/>
    <lineage>
        <taxon>Eukaryota</taxon>
        <taxon>Metazoa</taxon>
        <taxon>Ecdysozoa</taxon>
        <taxon>Nematoda</taxon>
        <taxon>Chromadorea</taxon>
        <taxon>Rhabditida</taxon>
        <taxon>Rhabditina</taxon>
        <taxon>Rhabditomorpha</taxon>
        <taxon>Rhabditoidea</taxon>
        <taxon>Rhabditidae</taxon>
        <taxon>Diploscapter</taxon>
    </lineage>
</organism>
<accession>A0A2A2JI14</accession>
<proteinExistence type="predicted"/>
<evidence type="ECO:0000313" key="1">
    <source>
        <dbReference type="EMBL" id="PAV61408.1"/>
    </source>
</evidence>
<comment type="caution">
    <text evidence="1">The sequence shown here is derived from an EMBL/GenBank/DDBJ whole genome shotgun (WGS) entry which is preliminary data.</text>
</comment>
<reference evidence="1 2" key="1">
    <citation type="journal article" date="2017" name="Curr. Biol.">
        <title>Genome architecture and evolution of a unichromosomal asexual nematode.</title>
        <authorList>
            <person name="Fradin H."/>
            <person name="Zegar C."/>
            <person name="Gutwein M."/>
            <person name="Lucas J."/>
            <person name="Kovtun M."/>
            <person name="Corcoran D."/>
            <person name="Baugh L.R."/>
            <person name="Kiontke K."/>
            <person name="Gunsalus K."/>
            <person name="Fitch D.H."/>
            <person name="Piano F."/>
        </authorList>
    </citation>
    <scope>NUCLEOTIDE SEQUENCE [LARGE SCALE GENOMIC DNA]</scope>
    <source>
        <strain evidence="1">PF1309</strain>
    </source>
</reference>
<evidence type="ECO:0000313" key="2">
    <source>
        <dbReference type="Proteomes" id="UP000218231"/>
    </source>
</evidence>
<gene>
    <name evidence="1" type="ORF">WR25_05144</name>
</gene>
<dbReference type="EMBL" id="LIAE01010414">
    <property type="protein sequence ID" value="PAV61408.1"/>
    <property type="molecule type" value="Genomic_DNA"/>
</dbReference>